<sequence>MFMTNNFDKDFHQRENPQVTIEQVWNQKSITLIDARSPDEFLAGFIPEAVNIPLLNNEERALVGTLYKQAGREPAIEKGYDLLEPRVGLLARYFENFSKEQELVVYCARGGMRSKAITALMRSLGYRASQLIGGYKAFRTWNLERLENYQLPNLVVLQGGTGVGKTLVLNQLRNSVDLEGLAQHRGSMVGGVGKKPATQKNFEANLLMALDCSDPNQVLFVEGESRNIGSTTISGNIHGQMKRARIAMLEASIETRTKRTVEEYITSQPQETTEIRKRIDFLVKDLGKNKVAELTSLFDAGNYHDCFQFILVNYYDRKYAHSMGKLTIELTVSTEDISEAARTLEKHFSL</sequence>
<evidence type="ECO:0000313" key="3">
    <source>
        <dbReference type="EMBL" id="PCI30745.1"/>
    </source>
</evidence>
<dbReference type="AlphaFoldDB" id="A0A2A4TC83"/>
<dbReference type="SMART" id="SM00450">
    <property type="entry name" value="RHOD"/>
    <property type="match status" value="1"/>
</dbReference>
<evidence type="ECO:0000313" key="4">
    <source>
        <dbReference type="Proteomes" id="UP000218113"/>
    </source>
</evidence>
<dbReference type="InterPro" id="IPR001763">
    <property type="entry name" value="Rhodanese-like_dom"/>
</dbReference>
<feature type="domain" description="Rhodanese" evidence="2">
    <location>
        <begin position="26"/>
        <end position="147"/>
    </location>
</feature>
<accession>A0A2A4TC83</accession>
<dbReference type="GO" id="GO:0043828">
    <property type="term" value="F:tRNA 2-selenouridine synthase activity"/>
    <property type="evidence" value="ECO:0007669"/>
    <property type="project" value="InterPro"/>
</dbReference>
<dbReference type="InterPro" id="IPR017582">
    <property type="entry name" value="SelU"/>
</dbReference>
<dbReference type="InterPro" id="IPR036873">
    <property type="entry name" value="Rhodanese-like_dom_sf"/>
</dbReference>
<dbReference type="Proteomes" id="UP000218113">
    <property type="component" value="Unassembled WGS sequence"/>
</dbReference>
<name>A0A2A4TC83_9DELT</name>
<dbReference type="NCBIfam" id="NF008750">
    <property type="entry name" value="PRK11784.1-2"/>
    <property type="match status" value="1"/>
</dbReference>
<organism evidence="3 4">
    <name type="scientific">SAR324 cluster bacterium</name>
    <dbReference type="NCBI Taxonomy" id="2024889"/>
    <lineage>
        <taxon>Bacteria</taxon>
        <taxon>Deltaproteobacteria</taxon>
        <taxon>SAR324 cluster</taxon>
    </lineage>
</organism>
<dbReference type="PROSITE" id="PS50206">
    <property type="entry name" value="RHODANESE_3"/>
    <property type="match status" value="1"/>
</dbReference>
<dbReference type="Pfam" id="PF00581">
    <property type="entry name" value="Rhodanese"/>
    <property type="match status" value="1"/>
</dbReference>
<dbReference type="SUPFAM" id="SSF52821">
    <property type="entry name" value="Rhodanese/Cell cycle control phosphatase"/>
    <property type="match status" value="1"/>
</dbReference>
<dbReference type="NCBIfam" id="TIGR03167">
    <property type="entry name" value="tRNA_sel_U_synt"/>
    <property type="match status" value="1"/>
</dbReference>
<comment type="caution">
    <text evidence="3">The sequence shown here is derived from an EMBL/GenBank/DDBJ whole genome shotgun (WGS) entry which is preliminary data.</text>
</comment>
<dbReference type="EMBL" id="NVSR01000002">
    <property type="protein sequence ID" value="PCI30745.1"/>
    <property type="molecule type" value="Genomic_DNA"/>
</dbReference>
<dbReference type="PANTHER" id="PTHR30401">
    <property type="entry name" value="TRNA 2-SELENOURIDINE SYNTHASE"/>
    <property type="match status" value="1"/>
</dbReference>
<evidence type="ECO:0000259" key="2">
    <source>
        <dbReference type="PROSITE" id="PS50206"/>
    </source>
</evidence>
<proteinExistence type="predicted"/>
<gene>
    <name evidence="3" type="ORF">COB67_00925</name>
</gene>
<protein>
    <submittedName>
        <fullName evidence="3">tRNA 2-selenouridine(34) synthase MnmH</fullName>
    </submittedName>
</protein>
<reference evidence="4" key="1">
    <citation type="submission" date="2017-08" db="EMBL/GenBank/DDBJ databases">
        <title>A dynamic microbial community with high functional redundancy inhabits the cold, oxic subseafloor aquifer.</title>
        <authorList>
            <person name="Tully B.J."/>
            <person name="Wheat C.G."/>
            <person name="Glazer B.T."/>
            <person name="Huber J.A."/>
        </authorList>
    </citation>
    <scope>NUCLEOTIDE SEQUENCE [LARGE SCALE GENOMIC DNA]</scope>
</reference>
<dbReference type="InterPro" id="IPR058840">
    <property type="entry name" value="AAA_SelU"/>
</dbReference>
<dbReference type="GO" id="GO:0002098">
    <property type="term" value="P:tRNA wobble uridine modification"/>
    <property type="evidence" value="ECO:0007669"/>
    <property type="project" value="InterPro"/>
</dbReference>
<dbReference type="PANTHER" id="PTHR30401:SF0">
    <property type="entry name" value="TRNA 2-SELENOURIDINE SYNTHASE"/>
    <property type="match status" value="1"/>
</dbReference>
<evidence type="ECO:0000256" key="1">
    <source>
        <dbReference type="ARBA" id="ARBA00023266"/>
    </source>
</evidence>
<dbReference type="Gene3D" id="3.40.250.10">
    <property type="entry name" value="Rhodanese-like domain"/>
    <property type="match status" value="1"/>
</dbReference>
<dbReference type="Pfam" id="PF26341">
    <property type="entry name" value="AAA_SelU"/>
    <property type="match status" value="1"/>
</dbReference>
<keyword evidence="1" id="KW-0711">Selenium</keyword>